<evidence type="ECO:0000256" key="2">
    <source>
        <dbReference type="SAM" id="MobiDB-lite"/>
    </source>
</evidence>
<sequence>MATNAGTLGQNSVRLPPSSELKDLPPVPVYDVTKFPDARTQTLRALLEAGHVTVAPLRDPELILHSHLPHDFFDNQVQERQGDWVASTVWIQPPHALQYTDPPTVGHPFIHVAYAFEFRSKEVATQALSQGCTEYNPLHYLLDQPSPDTATYKTTSLSAVFENVRTDARLDGLFTEPGFANLEVLQKPRHLAVVLEYWNAWEVIDPLRCFEECCDLSVLVALSNGNPHDSFDFYDAHIMTLAHALRVLWHYLPPQHRVIILRQYALEES</sequence>
<evidence type="ECO:0000313" key="3">
    <source>
        <dbReference type="EMBL" id="GMG26491.1"/>
    </source>
</evidence>
<gene>
    <name evidence="3" type="ORF">Aory04_000330100</name>
</gene>
<dbReference type="InterPro" id="IPR025337">
    <property type="entry name" value="Questin_oxidase-like"/>
</dbReference>
<comment type="caution">
    <text evidence="3">The sequence shown here is derived from an EMBL/GenBank/DDBJ whole genome shotgun (WGS) entry which is preliminary data.</text>
</comment>
<evidence type="ECO:0000256" key="1">
    <source>
        <dbReference type="ARBA" id="ARBA00023002"/>
    </source>
</evidence>
<dbReference type="GO" id="GO:0016491">
    <property type="term" value="F:oxidoreductase activity"/>
    <property type="evidence" value="ECO:0007669"/>
    <property type="project" value="UniProtKB-KW"/>
</dbReference>
<protein>
    <submittedName>
        <fullName evidence="3">Unnamed protein product</fullName>
    </submittedName>
</protein>
<organism evidence="3 4">
    <name type="scientific">Aspergillus oryzae</name>
    <name type="common">Yellow koji mold</name>
    <dbReference type="NCBI Taxonomy" id="5062"/>
    <lineage>
        <taxon>Eukaryota</taxon>
        <taxon>Fungi</taxon>
        <taxon>Dikarya</taxon>
        <taxon>Ascomycota</taxon>
        <taxon>Pezizomycotina</taxon>
        <taxon>Eurotiomycetes</taxon>
        <taxon>Eurotiomycetidae</taxon>
        <taxon>Eurotiales</taxon>
        <taxon>Aspergillaceae</taxon>
        <taxon>Aspergillus</taxon>
        <taxon>Aspergillus subgen. Circumdati</taxon>
    </lineage>
</organism>
<dbReference type="PANTHER" id="PTHR35870">
    <property type="entry name" value="PROTEIN, PUTATIVE (AFU_ORTHOLOGUE AFUA_5G03330)-RELATED"/>
    <property type="match status" value="1"/>
</dbReference>
<feature type="compositionally biased region" description="Polar residues" evidence="2">
    <location>
        <begin position="1"/>
        <end position="13"/>
    </location>
</feature>
<dbReference type="Pfam" id="PF14027">
    <property type="entry name" value="Questin_oxidase"/>
    <property type="match status" value="1"/>
</dbReference>
<dbReference type="AlphaFoldDB" id="A0AAN5BU26"/>
<dbReference type="EMBL" id="BSYA01000026">
    <property type="protein sequence ID" value="GMG26491.1"/>
    <property type="molecule type" value="Genomic_DNA"/>
</dbReference>
<feature type="region of interest" description="Disordered" evidence="2">
    <location>
        <begin position="1"/>
        <end position="20"/>
    </location>
</feature>
<dbReference type="Proteomes" id="UP001165205">
    <property type="component" value="Unassembled WGS sequence"/>
</dbReference>
<proteinExistence type="predicted"/>
<accession>A0AAN5BU26</accession>
<evidence type="ECO:0000313" key="4">
    <source>
        <dbReference type="Proteomes" id="UP001165205"/>
    </source>
</evidence>
<reference evidence="3" key="1">
    <citation type="submission" date="2023-04" db="EMBL/GenBank/DDBJ databases">
        <title>Aspergillus oryzae NBRC 4228.</title>
        <authorList>
            <person name="Ichikawa N."/>
            <person name="Sato H."/>
            <person name="Tonouchi N."/>
        </authorList>
    </citation>
    <scope>NUCLEOTIDE SEQUENCE</scope>
    <source>
        <strain evidence="3">NBRC 4228</strain>
    </source>
</reference>
<dbReference type="PANTHER" id="PTHR35870:SF6">
    <property type="entry name" value="MGS207 PROTEIN"/>
    <property type="match status" value="1"/>
</dbReference>
<name>A0AAN5BU26_ASPOZ</name>
<keyword evidence="1" id="KW-0560">Oxidoreductase</keyword>